<dbReference type="SUPFAM" id="SSF46785">
    <property type="entry name" value="Winged helix' DNA-binding domain"/>
    <property type="match status" value="1"/>
</dbReference>
<keyword evidence="2" id="KW-1185">Reference proteome</keyword>
<organism evidence="1 2">
    <name type="scientific">Amycolatopsis acididurans</name>
    <dbReference type="NCBI Taxonomy" id="2724524"/>
    <lineage>
        <taxon>Bacteria</taxon>
        <taxon>Bacillati</taxon>
        <taxon>Actinomycetota</taxon>
        <taxon>Actinomycetes</taxon>
        <taxon>Pseudonocardiales</taxon>
        <taxon>Pseudonocardiaceae</taxon>
        <taxon>Amycolatopsis</taxon>
    </lineage>
</organism>
<dbReference type="InterPro" id="IPR036388">
    <property type="entry name" value="WH-like_DNA-bd_sf"/>
</dbReference>
<protein>
    <submittedName>
        <fullName evidence="1">Helix-turn-helix transcriptional regulator</fullName>
    </submittedName>
</protein>
<sequence>MVFSLVSLTSALQSSTLCKVTSEDQATLPEHPVRVALLDLLASEGTVTSTRAAARLGYSSGLCSFHLRRLAQAGLIEEAPSTDGRARPWRLRWDLPEQPDPDLDDYRRWLARRPHAPARWRRDEAVTAVVNLTPREMRELATEIEALVARYESRGKRRGMKPVAVVARMFPLLEAEND</sequence>
<proteinExistence type="predicted"/>
<evidence type="ECO:0000313" key="2">
    <source>
        <dbReference type="Proteomes" id="UP000715441"/>
    </source>
</evidence>
<name>A0ABX1JHI2_9PSEU</name>
<evidence type="ECO:0000313" key="1">
    <source>
        <dbReference type="EMBL" id="NKQ58284.1"/>
    </source>
</evidence>
<accession>A0ABX1JHI2</accession>
<dbReference type="Gene3D" id="1.10.10.10">
    <property type="entry name" value="Winged helix-like DNA-binding domain superfamily/Winged helix DNA-binding domain"/>
    <property type="match status" value="1"/>
</dbReference>
<comment type="caution">
    <text evidence="1">The sequence shown here is derived from an EMBL/GenBank/DDBJ whole genome shotgun (WGS) entry which is preliminary data.</text>
</comment>
<dbReference type="Proteomes" id="UP000715441">
    <property type="component" value="Unassembled WGS sequence"/>
</dbReference>
<gene>
    <name evidence="1" type="ORF">HFP15_36075</name>
</gene>
<reference evidence="1 2" key="1">
    <citation type="submission" date="2020-04" db="EMBL/GenBank/DDBJ databases">
        <title>Novel species.</title>
        <authorList>
            <person name="Teo W.F.A."/>
            <person name="Lipun K."/>
            <person name="Srisuk N."/>
            <person name="Duangmal K."/>
        </authorList>
    </citation>
    <scope>NUCLEOTIDE SEQUENCE [LARGE SCALE GENOMIC DNA]</scope>
    <source>
        <strain evidence="1 2">K13G38</strain>
    </source>
</reference>
<dbReference type="InterPro" id="IPR036390">
    <property type="entry name" value="WH_DNA-bd_sf"/>
</dbReference>
<dbReference type="EMBL" id="JAAXLS010000052">
    <property type="protein sequence ID" value="NKQ58284.1"/>
    <property type="molecule type" value="Genomic_DNA"/>
</dbReference>
<dbReference type="CDD" id="cd00090">
    <property type="entry name" value="HTH_ARSR"/>
    <property type="match status" value="1"/>
</dbReference>
<dbReference type="Pfam" id="PF12840">
    <property type="entry name" value="HTH_20"/>
    <property type="match status" value="1"/>
</dbReference>
<dbReference type="InterPro" id="IPR011991">
    <property type="entry name" value="ArsR-like_HTH"/>
</dbReference>